<keyword evidence="2" id="KW-1185">Reference proteome</keyword>
<comment type="caution">
    <text evidence="1">The sequence shown here is derived from an EMBL/GenBank/DDBJ whole genome shotgun (WGS) entry which is preliminary data.</text>
</comment>
<dbReference type="AlphaFoldDB" id="A0AAW2ECT6"/>
<protein>
    <submittedName>
        <fullName evidence="1">Uncharacterized protein</fullName>
    </submittedName>
</protein>
<proteinExistence type="predicted"/>
<evidence type="ECO:0000313" key="2">
    <source>
        <dbReference type="Proteomes" id="UP001430953"/>
    </source>
</evidence>
<name>A0AAW2ECT6_9HYME</name>
<organism evidence="1 2">
    <name type="scientific">Cardiocondyla obscurior</name>
    <dbReference type="NCBI Taxonomy" id="286306"/>
    <lineage>
        <taxon>Eukaryota</taxon>
        <taxon>Metazoa</taxon>
        <taxon>Ecdysozoa</taxon>
        <taxon>Arthropoda</taxon>
        <taxon>Hexapoda</taxon>
        <taxon>Insecta</taxon>
        <taxon>Pterygota</taxon>
        <taxon>Neoptera</taxon>
        <taxon>Endopterygota</taxon>
        <taxon>Hymenoptera</taxon>
        <taxon>Apocrita</taxon>
        <taxon>Aculeata</taxon>
        <taxon>Formicoidea</taxon>
        <taxon>Formicidae</taxon>
        <taxon>Myrmicinae</taxon>
        <taxon>Cardiocondyla</taxon>
    </lineage>
</organism>
<accession>A0AAW2ECT6</accession>
<evidence type="ECO:0000313" key="1">
    <source>
        <dbReference type="EMBL" id="KAL0100775.1"/>
    </source>
</evidence>
<gene>
    <name evidence="1" type="ORF">PUN28_019273</name>
</gene>
<reference evidence="1 2" key="1">
    <citation type="submission" date="2023-03" db="EMBL/GenBank/DDBJ databases">
        <title>High recombination rates correlate with genetic variation in Cardiocondyla obscurior ants.</title>
        <authorList>
            <person name="Errbii M."/>
        </authorList>
    </citation>
    <scope>NUCLEOTIDE SEQUENCE [LARGE SCALE GENOMIC DNA]</scope>
    <source>
        <strain evidence="1">Alpha-2009</strain>
        <tissue evidence="1">Whole body</tissue>
    </source>
</reference>
<dbReference type="EMBL" id="JADYXP020000025">
    <property type="protein sequence ID" value="KAL0100775.1"/>
    <property type="molecule type" value="Genomic_DNA"/>
</dbReference>
<sequence length="105" mass="11700">MARGRTNLDGYLLTHTAFCYRTELSSRLHSSSRGITSSVNSLPPAHYLSPPPFSTVLYSRLGSCHLVIRDSRNRRINALGTKSTKNSHRINANEPAFITMPVELD</sequence>
<dbReference type="Proteomes" id="UP001430953">
    <property type="component" value="Unassembled WGS sequence"/>
</dbReference>